<organism evidence="1">
    <name type="scientific">uncultured Thermomicrobiales bacterium</name>
    <dbReference type="NCBI Taxonomy" id="1645740"/>
    <lineage>
        <taxon>Bacteria</taxon>
        <taxon>Pseudomonadati</taxon>
        <taxon>Thermomicrobiota</taxon>
        <taxon>Thermomicrobia</taxon>
        <taxon>Thermomicrobiales</taxon>
        <taxon>environmental samples</taxon>
    </lineage>
</organism>
<evidence type="ECO:0000313" key="1">
    <source>
        <dbReference type="EMBL" id="CAA9542400.1"/>
    </source>
</evidence>
<protein>
    <recommendedName>
        <fullName evidence="2">Ribbon-helix-helix protein CopG domain-containing protein</fullName>
    </recommendedName>
</protein>
<dbReference type="EMBL" id="CADCWE010000130">
    <property type="protein sequence ID" value="CAA9542400.1"/>
    <property type="molecule type" value="Genomic_DNA"/>
</dbReference>
<dbReference type="InterPro" id="IPR013321">
    <property type="entry name" value="Arc_rbn_hlx_hlx"/>
</dbReference>
<gene>
    <name evidence="1" type="ORF">AVDCRST_MAG73-2068</name>
</gene>
<reference evidence="1" key="1">
    <citation type="submission" date="2020-02" db="EMBL/GenBank/DDBJ databases">
        <authorList>
            <person name="Meier V. D."/>
        </authorList>
    </citation>
    <scope>NUCLEOTIDE SEQUENCE</scope>
    <source>
        <strain evidence="1">AVDCRST_MAG73</strain>
    </source>
</reference>
<name>A0A6J4U6I6_9BACT</name>
<evidence type="ECO:0008006" key="2">
    <source>
        <dbReference type="Google" id="ProtNLM"/>
    </source>
</evidence>
<accession>A0A6J4U6I6</accession>
<dbReference type="Gene3D" id="1.10.1220.10">
    <property type="entry name" value="Met repressor-like"/>
    <property type="match status" value="1"/>
</dbReference>
<sequence length="85" mass="9605">MASAAPRRTWTISIPAELAEEVDGWVKHEQSNRSALVAGILAEERRRRFEIQLEQDYRDAMADGHFDDIGFYVAAQAEVVLRGTD</sequence>
<dbReference type="GO" id="GO:0006355">
    <property type="term" value="P:regulation of DNA-templated transcription"/>
    <property type="evidence" value="ECO:0007669"/>
    <property type="project" value="InterPro"/>
</dbReference>
<proteinExistence type="predicted"/>
<dbReference type="AlphaFoldDB" id="A0A6J4U6I6"/>